<keyword evidence="1" id="KW-0812">Transmembrane</keyword>
<evidence type="ECO:0000313" key="2">
    <source>
        <dbReference type="EMBL" id="KKM25282.1"/>
    </source>
</evidence>
<dbReference type="EMBL" id="LAZR01012747">
    <property type="protein sequence ID" value="KKM25282.1"/>
    <property type="molecule type" value="Genomic_DNA"/>
</dbReference>
<feature type="transmembrane region" description="Helical" evidence="1">
    <location>
        <begin position="150"/>
        <end position="170"/>
    </location>
</feature>
<name>A0A0F9ICT3_9ZZZZ</name>
<proteinExistence type="predicted"/>
<evidence type="ECO:0000256" key="1">
    <source>
        <dbReference type="SAM" id="Phobius"/>
    </source>
</evidence>
<keyword evidence="1" id="KW-0472">Membrane</keyword>
<sequence length="174" mass="18706">MRKKGQILQLQNLIVPLIGIGIVLVVGFLIMAESKDVVFEQTLTTDWCNPYDNIRGNYEISKVFGDVECCNTTWCNDGTNYMYNVSANLCCNVSDAGGFVNCTSTGGSAMTQAVATGTNCTDGHTQSARTSLAWNGTGTTQEAISTIPGWLPIIVITIIGAIVIGLVSLFRRQQ</sequence>
<protein>
    <submittedName>
        <fullName evidence="2">Uncharacterized protein</fullName>
    </submittedName>
</protein>
<comment type="caution">
    <text evidence="2">The sequence shown here is derived from an EMBL/GenBank/DDBJ whole genome shotgun (WGS) entry which is preliminary data.</text>
</comment>
<organism evidence="2">
    <name type="scientific">marine sediment metagenome</name>
    <dbReference type="NCBI Taxonomy" id="412755"/>
    <lineage>
        <taxon>unclassified sequences</taxon>
        <taxon>metagenomes</taxon>
        <taxon>ecological metagenomes</taxon>
    </lineage>
</organism>
<keyword evidence="1" id="KW-1133">Transmembrane helix</keyword>
<accession>A0A0F9ICT3</accession>
<dbReference type="AlphaFoldDB" id="A0A0F9ICT3"/>
<feature type="transmembrane region" description="Helical" evidence="1">
    <location>
        <begin position="12"/>
        <end position="32"/>
    </location>
</feature>
<reference evidence="2" key="1">
    <citation type="journal article" date="2015" name="Nature">
        <title>Complex archaea that bridge the gap between prokaryotes and eukaryotes.</title>
        <authorList>
            <person name="Spang A."/>
            <person name="Saw J.H."/>
            <person name="Jorgensen S.L."/>
            <person name="Zaremba-Niedzwiedzka K."/>
            <person name="Martijn J."/>
            <person name="Lind A.E."/>
            <person name="van Eijk R."/>
            <person name="Schleper C."/>
            <person name="Guy L."/>
            <person name="Ettema T.J."/>
        </authorList>
    </citation>
    <scope>NUCLEOTIDE SEQUENCE</scope>
</reference>
<gene>
    <name evidence="2" type="ORF">LCGC14_1596490</name>
</gene>